<sequence length="512" mass="56259">MHALQIGWKAGSIWPCLLTRYSRSAAICGSSLQLVDDWWIRLPRGLCQSDEHPQNCGKSNVDMQIPDPEDLRRAARKVVEQAQDKDRSVVLTPRKVRAKLENQFSLEEGALGTNQYKKLITEAAIDAVAQSSTEAGREVPEDEDEDEAFNENALKPSKKRKASPRQDKLRSGKQTTIVKGAESKDRGKKKYKSSSVVNSSGDEDESGVANTSSTKVTPASKKQSSKPPSKAPESSRKASETKPKSKKGEKKAYKSASVVESSGDEVEADAPKPASSPKRTSNAPSKPSKKTSRGVPEKRIEEETEQSEIELMQPTPGPSTSKPRSEGTSTKNAIVEKEEKSESERSLIFDEPPKKRKKSGKGADKTQKEPKGKKPKKGAAALSKDEEAVVKLKAMVTACGVRKVWKKEFQDLDKASQQVKRLREILAELGMTGRLSLEKAKSIKAKRELAQELADVKQFEESTRNRDKKQKIESDPSDESGDESASEAEEPPAKKRKTARASIMAFLGDQSD</sequence>
<accession>A0ACB8BCV0</accession>
<comment type="caution">
    <text evidence="1">The sequence shown here is derived from an EMBL/GenBank/DDBJ whole genome shotgun (WGS) entry which is preliminary data.</text>
</comment>
<reference evidence="1" key="1">
    <citation type="journal article" date="2021" name="New Phytol.">
        <title>Evolutionary innovations through gain and loss of genes in the ectomycorrhizal Boletales.</title>
        <authorList>
            <person name="Wu G."/>
            <person name="Miyauchi S."/>
            <person name="Morin E."/>
            <person name="Kuo A."/>
            <person name="Drula E."/>
            <person name="Varga T."/>
            <person name="Kohler A."/>
            <person name="Feng B."/>
            <person name="Cao Y."/>
            <person name="Lipzen A."/>
            <person name="Daum C."/>
            <person name="Hundley H."/>
            <person name="Pangilinan J."/>
            <person name="Johnson J."/>
            <person name="Barry K."/>
            <person name="LaButti K."/>
            <person name="Ng V."/>
            <person name="Ahrendt S."/>
            <person name="Min B."/>
            <person name="Choi I.G."/>
            <person name="Park H."/>
            <person name="Plett J.M."/>
            <person name="Magnuson J."/>
            <person name="Spatafora J.W."/>
            <person name="Nagy L.G."/>
            <person name="Henrissat B."/>
            <person name="Grigoriev I.V."/>
            <person name="Yang Z.L."/>
            <person name="Xu J."/>
            <person name="Martin F.M."/>
        </authorList>
    </citation>
    <scope>NUCLEOTIDE SEQUENCE</scope>
    <source>
        <strain evidence="1">KUC20120723A-06</strain>
    </source>
</reference>
<protein>
    <submittedName>
        <fullName evidence="1">Uncharacterized protein</fullName>
    </submittedName>
</protein>
<dbReference type="EMBL" id="MU266478">
    <property type="protein sequence ID" value="KAH7922622.1"/>
    <property type="molecule type" value="Genomic_DNA"/>
</dbReference>
<dbReference type="Proteomes" id="UP000790709">
    <property type="component" value="Unassembled WGS sequence"/>
</dbReference>
<proteinExistence type="predicted"/>
<name>A0ACB8BCV0_9AGAM</name>
<organism evidence="1 2">
    <name type="scientific">Leucogyrophana mollusca</name>
    <dbReference type="NCBI Taxonomy" id="85980"/>
    <lineage>
        <taxon>Eukaryota</taxon>
        <taxon>Fungi</taxon>
        <taxon>Dikarya</taxon>
        <taxon>Basidiomycota</taxon>
        <taxon>Agaricomycotina</taxon>
        <taxon>Agaricomycetes</taxon>
        <taxon>Agaricomycetidae</taxon>
        <taxon>Boletales</taxon>
        <taxon>Boletales incertae sedis</taxon>
        <taxon>Leucogyrophana</taxon>
    </lineage>
</organism>
<gene>
    <name evidence="1" type="ORF">BV22DRAFT_644608</name>
</gene>
<keyword evidence="2" id="KW-1185">Reference proteome</keyword>
<evidence type="ECO:0000313" key="1">
    <source>
        <dbReference type="EMBL" id="KAH7922622.1"/>
    </source>
</evidence>
<evidence type="ECO:0000313" key="2">
    <source>
        <dbReference type="Proteomes" id="UP000790709"/>
    </source>
</evidence>